<dbReference type="AlphaFoldDB" id="A0A3N4KA13"/>
<protein>
    <submittedName>
        <fullName evidence="1">Uncharacterized protein</fullName>
    </submittedName>
</protein>
<proteinExistence type="predicted"/>
<name>A0A3N4KA13_9PEZI</name>
<dbReference type="InParanoid" id="A0A3N4KA13"/>
<dbReference type="EMBL" id="ML119500">
    <property type="protein sequence ID" value="RPB06298.1"/>
    <property type="molecule type" value="Genomic_DNA"/>
</dbReference>
<evidence type="ECO:0000313" key="1">
    <source>
        <dbReference type="EMBL" id="RPB06298.1"/>
    </source>
</evidence>
<gene>
    <name evidence="1" type="ORF">P167DRAFT_580752</name>
</gene>
<dbReference type="OrthoDB" id="10425881at2759"/>
<keyword evidence="2" id="KW-1185">Reference proteome</keyword>
<sequence>MLAKARNSFKTSHRMFTILAETIHHLRILLAIIQRQHYGEGSIMIIDWYPYSQVRSLCHELPTAPEYLTGIDPPLPCIISEDKEPLASIWMRCIVVAIRHLDALLTQVKEESDEMCKILWGTVPAVRLSVVEKIQVRLGRRGGGWAERDDWMEEVDGGLVRRMGLVRKWEKWRSQTFLWHIRSHLWLFDRTLDTVDAERWQSEADSLVRRRRVWTYKEV</sequence>
<evidence type="ECO:0000313" key="2">
    <source>
        <dbReference type="Proteomes" id="UP000277580"/>
    </source>
</evidence>
<reference evidence="1 2" key="1">
    <citation type="journal article" date="2018" name="Nat. Ecol. Evol.">
        <title>Pezizomycetes genomes reveal the molecular basis of ectomycorrhizal truffle lifestyle.</title>
        <authorList>
            <person name="Murat C."/>
            <person name="Payen T."/>
            <person name="Noel B."/>
            <person name="Kuo A."/>
            <person name="Morin E."/>
            <person name="Chen J."/>
            <person name="Kohler A."/>
            <person name="Krizsan K."/>
            <person name="Balestrini R."/>
            <person name="Da Silva C."/>
            <person name="Montanini B."/>
            <person name="Hainaut M."/>
            <person name="Levati E."/>
            <person name="Barry K.W."/>
            <person name="Belfiori B."/>
            <person name="Cichocki N."/>
            <person name="Clum A."/>
            <person name="Dockter R.B."/>
            <person name="Fauchery L."/>
            <person name="Guy J."/>
            <person name="Iotti M."/>
            <person name="Le Tacon F."/>
            <person name="Lindquist E.A."/>
            <person name="Lipzen A."/>
            <person name="Malagnac F."/>
            <person name="Mello A."/>
            <person name="Molinier V."/>
            <person name="Miyauchi S."/>
            <person name="Poulain J."/>
            <person name="Riccioni C."/>
            <person name="Rubini A."/>
            <person name="Sitrit Y."/>
            <person name="Splivallo R."/>
            <person name="Traeger S."/>
            <person name="Wang M."/>
            <person name="Zifcakova L."/>
            <person name="Wipf D."/>
            <person name="Zambonelli A."/>
            <person name="Paolocci F."/>
            <person name="Nowrousian M."/>
            <person name="Ottonello S."/>
            <person name="Baldrian P."/>
            <person name="Spatafora J.W."/>
            <person name="Henrissat B."/>
            <person name="Nagy L.G."/>
            <person name="Aury J.M."/>
            <person name="Wincker P."/>
            <person name="Grigoriev I.V."/>
            <person name="Bonfante P."/>
            <person name="Martin F.M."/>
        </authorList>
    </citation>
    <scope>NUCLEOTIDE SEQUENCE [LARGE SCALE GENOMIC DNA]</scope>
    <source>
        <strain evidence="1 2">CCBAS932</strain>
    </source>
</reference>
<organism evidence="1 2">
    <name type="scientific">Morchella conica CCBAS932</name>
    <dbReference type="NCBI Taxonomy" id="1392247"/>
    <lineage>
        <taxon>Eukaryota</taxon>
        <taxon>Fungi</taxon>
        <taxon>Dikarya</taxon>
        <taxon>Ascomycota</taxon>
        <taxon>Pezizomycotina</taxon>
        <taxon>Pezizomycetes</taxon>
        <taxon>Pezizales</taxon>
        <taxon>Morchellaceae</taxon>
        <taxon>Morchella</taxon>
    </lineage>
</organism>
<dbReference type="Proteomes" id="UP000277580">
    <property type="component" value="Unassembled WGS sequence"/>
</dbReference>
<accession>A0A3N4KA13</accession>